<dbReference type="AlphaFoldDB" id="A0A284QP58"/>
<organism evidence="2 3">
    <name type="scientific">Armillaria ostoyae</name>
    <name type="common">Armillaria root rot fungus</name>
    <dbReference type="NCBI Taxonomy" id="47428"/>
    <lineage>
        <taxon>Eukaryota</taxon>
        <taxon>Fungi</taxon>
        <taxon>Dikarya</taxon>
        <taxon>Basidiomycota</taxon>
        <taxon>Agaricomycotina</taxon>
        <taxon>Agaricomycetes</taxon>
        <taxon>Agaricomycetidae</taxon>
        <taxon>Agaricales</taxon>
        <taxon>Marasmiineae</taxon>
        <taxon>Physalacriaceae</taxon>
        <taxon>Armillaria</taxon>
    </lineage>
</organism>
<proteinExistence type="predicted"/>
<dbReference type="STRING" id="47428.A0A284QP58"/>
<name>A0A284QP58_ARMOS</name>
<dbReference type="Proteomes" id="UP000219338">
    <property type="component" value="Unassembled WGS sequence"/>
</dbReference>
<keyword evidence="3" id="KW-1185">Reference proteome</keyword>
<feature type="region of interest" description="Disordered" evidence="1">
    <location>
        <begin position="138"/>
        <end position="255"/>
    </location>
</feature>
<evidence type="ECO:0000256" key="1">
    <source>
        <dbReference type="SAM" id="MobiDB-lite"/>
    </source>
</evidence>
<feature type="compositionally biased region" description="Polar residues" evidence="1">
    <location>
        <begin position="159"/>
        <end position="169"/>
    </location>
</feature>
<feature type="compositionally biased region" description="Polar residues" evidence="1">
    <location>
        <begin position="214"/>
        <end position="223"/>
    </location>
</feature>
<evidence type="ECO:0000313" key="3">
    <source>
        <dbReference type="Proteomes" id="UP000219338"/>
    </source>
</evidence>
<accession>A0A284QP58</accession>
<protein>
    <submittedName>
        <fullName evidence="2">Uncharacterized protein</fullName>
    </submittedName>
</protein>
<dbReference type="OrthoDB" id="3262817at2759"/>
<gene>
    <name evidence="2" type="ORF">ARMOST_01537</name>
</gene>
<dbReference type="EMBL" id="FUEG01000001">
    <property type="protein sequence ID" value="SJK98274.1"/>
    <property type="molecule type" value="Genomic_DNA"/>
</dbReference>
<sequence length="358" mass="40566">MHLHSTNNSLDKPAENVPVFLFCFEQRTVFMKRRETYEDMINTLRIKFNIPDNANPILRVSTLEICHERETEVDEDAYEAMAPFLDEIKIVLVPRSNDKGKGRCVTEDASPALTARRIPTEINRVPPARTPKVVKAAELFANDDRLTDEGSQDTEETDATQPPGSPSSHESGRSWENVEESDTERRNTRKPFKADKSMMFVKQEVDEIVPPNASGPSGLNTSPAKKERPSGLGARNPSPRKERYEEPGPQDSGEDLDKYFEVTVIGPQDQRARLKARGRYQIRKVLFGVCKSFGTPFDTARLIHVVKFVEDDGTESVEQFECDNDDTMAYCGIKEDAQLAVIQREEDEESYDEDDDEE</sequence>
<evidence type="ECO:0000313" key="2">
    <source>
        <dbReference type="EMBL" id="SJK98274.1"/>
    </source>
</evidence>
<dbReference type="OMA" id="KTRGRHM"/>
<reference evidence="3" key="1">
    <citation type="journal article" date="2017" name="Nat. Ecol. Evol.">
        <title>Genome expansion and lineage-specific genetic innovations in the forest pathogenic fungi Armillaria.</title>
        <authorList>
            <person name="Sipos G."/>
            <person name="Prasanna A.N."/>
            <person name="Walter M.C."/>
            <person name="O'Connor E."/>
            <person name="Balint B."/>
            <person name="Krizsan K."/>
            <person name="Kiss B."/>
            <person name="Hess J."/>
            <person name="Varga T."/>
            <person name="Slot J."/>
            <person name="Riley R."/>
            <person name="Boka B."/>
            <person name="Rigling D."/>
            <person name="Barry K."/>
            <person name="Lee J."/>
            <person name="Mihaltcheva S."/>
            <person name="LaButti K."/>
            <person name="Lipzen A."/>
            <person name="Waldron R."/>
            <person name="Moloney N.M."/>
            <person name="Sperisen C."/>
            <person name="Kredics L."/>
            <person name="Vagvoelgyi C."/>
            <person name="Patrignani A."/>
            <person name="Fitzpatrick D."/>
            <person name="Nagy I."/>
            <person name="Doyle S."/>
            <person name="Anderson J.B."/>
            <person name="Grigoriev I.V."/>
            <person name="Gueldener U."/>
            <person name="Muensterkoetter M."/>
            <person name="Nagy L.G."/>
        </authorList>
    </citation>
    <scope>NUCLEOTIDE SEQUENCE [LARGE SCALE GENOMIC DNA]</scope>
    <source>
        <strain evidence="3">C18/9</strain>
    </source>
</reference>